<organism evidence="1 2">
    <name type="scientific">Pontibacterium sinense</name>
    <dbReference type="NCBI Taxonomy" id="2781979"/>
    <lineage>
        <taxon>Bacteria</taxon>
        <taxon>Pseudomonadati</taxon>
        <taxon>Pseudomonadota</taxon>
        <taxon>Gammaproteobacteria</taxon>
        <taxon>Oceanospirillales</taxon>
        <taxon>Oceanospirillaceae</taxon>
        <taxon>Pontibacterium</taxon>
    </lineage>
</organism>
<dbReference type="EMBL" id="JADEYS010000024">
    <property type="protein sequence ID" value="MBE9399280.1"/>
    <property type="molecule type" value="Genomic_DNA"/>
</dbReference>
<accession>A0A8J7FD30</accession>
<evidence type="ECO:0000313" key="1">
    <source>
        <dbReference type="EMBL" id="MBE9399280.1"/>
    </source>
</evidence>
<dbReference type="Pfam" id="PF14559">
    <property type="entry name" value="TPR_19"/>
    <property type="match status" value="1"/>
</dbReference>
<dbReference type="PROSITE" id="PS51257">
    <property type="entry name" value="PROKAR_LIPOPROTEIN"/>
    <property type="match status" value="1"/>
</dbReference>
<comment type="caution">
    <text evidence="1">The sequence shown here is derived from an EMBL/GenBank/DDBJ whole genome shotgun (WGS) entry which is preliminary data.</text>
</comment>
<reference evidence="1" key="1">
    <citation type="submission" date="2020-10" db="EMBL/GenBank/DDBJ databases">
        <title>Bacterium isolated from coastal waters sediment.</title>
        <authorList>
            <person name="Chen R.-J."/>
            <person name="Lu D.-C."/>
            <person name="Zhu K.-L."/>
            <person name="Du Z.-J."/>
        </authorList>
    </citation>
    <scope>NUCLEOTIDE SEQUENCE</scope>
    <source>
        <strain evidence="1">N1Y112</strain>
    </source>
</reference>
<name>A0A8J7FD30_9GAMM</name>
<dbReference type="Proteomes" id="UP000640333">
    <property type="component" value="Unassembled WGS sequence"/>
</dbReference>
<dbReference type="RefSeq" id="WP_193954975.1">
    <property type="nucleotide sequence ID" value="NZ_JADEYS010000024.1"/>
</dbReference>
<protein>
    <recommendedName>
        <fullName evidence="3">Tetratricopeptide repeat protein</fullName>
    </recommendedName>
</protein>
<evidence type="ECO:0008006" key="3">
    <source>
        <dbReference type="Google" id="ProtNLM"/>
    </source>
</evidence>
<sequence length="200" mass="21681">MRKLGLLACTLILTGCVGGGKNIAPIEDRSRPVVPRAQVPPPSGSIINAPVESGVTVNAIDHQPVQQVTQRAQSGTESTNDSWVTARAAEREHRVNPAVVALLDSARTQARSGSYSAAASTLERAQRIAPREPEVYYEMSRVRMKAGDWQQAEQLALKGVQLSAGSAPMMKKLWNLIADIRDDAGDRTGAQRARIKARRY</sequence>
<keyword evidence="2" id="KW-1185">Reference proteome</keyword>
<proteinExistence type="predicted"/>
<dbReference type="SUPFAM" id="SSF48452">
    <property type="entry name" value="TPR-like"/>
    <property type="match status" value="1"/>
</dbReference>
<dbReference type="InterPro" id="IPR011990">
    <property type="entry name" value="TPR-like_helical_dom_sf"/>
</dbReference>
<evidence type="ECO:0000313" key="2">
    <source>
        <dbReference type="Proteomes" id="UP000640333"/>
    </source>
</evidence>
<gene>
    <name evidence="1" type="ORF">IOQ59_18625</name>
</gene>
<dbReference type="AlphaFoldDB" id="A0A8J7FD30"/>
<dbReference type="Gene3D" id="1.25.40.10">
    <property type="entry name" value="Tetratricopeptide repeat domain"/>
    <property type="match status" value="1"/>
</dbReference>